<comment type="caution">
    <text evidence="1">The sequence shown here is derived from an EMBL/GenBank/DDBJ whole genome shotgun (WGS) entry which is preliminary data.</text>
</comment>
<evidence type="ECO:0000313" key="1">
    <source>
        <dbReference type="EMBL" id="EQD57970.1"/>
    </source>
</evidence>
<reference evidence="1" key="1">
    <citation type="submission" date="2013-08" db="EMBL/GenBank/DDBJ databases">
        <authorList>
            <person name="Mendez C."/>
            <person name="Richter M."/>
            <person name="Ferrer M."/>
            <person name="Sanchez J."/>
        </authorList>
    </citation>
    <scope>NUCLEOTIDE SEQUENCE</scope>
</reference>
<sequence>MERERKIRPVAFLWVLVLDFGVELHRHLQELKERYVHRTRRTLSYPGFYLRFTPELSKFLKRCLEHALGELAHEPGRALDPRLAAFEDIVIKDSSVVRLHASLATKWPATRARKVAAGVKVDTMVSVRANGPKSL</sequence>
<feature type="non-terminal residue" evidence="1">
    <location>
        <position position="135"/>
    </location>
</feature>
<dbReference type="PANTHER" id="PTHR33258:SF1">
    <property type="entry name" value="TRANSPOSASE INSL FOR INSERTION SEQUENCE ELEMENT IS186A-RELATED"/>
    <property type="match status" value="1"/>
</dbReference>
<gene>
    <name evidence="1" type="ORF">B1A_11022</name>
</gene>
<protein>
    <submittedName>
        <fullName evidence="1">Transposase</fullName>
    </submittedName>
</protein>
<dbReference type="EMBL" id="AUZX01007859">
    <property type="protein sequence ID" value="EQD57970.1"/>
    <property type="molecule type" value="Genomic_DNA"/>
</dbReference>
<accession>T1BVM2</accession>
<organism evidence="1">
    <name type="scientific">mine drainage metagenome</name>
    <dbReference type="NCBI Taxonomy" id="410659"/>
    <lineage>
        <taxon>unclassified sequences</taxon>
        <taxon>metagenomes</taxon>
        <taxon>ecological metagenomes</taxon>
    </lineage>
</organism>
<proteinExistence type="predicted"/>
<reference evidence="1" key="2">
    <citation type="journal article" date="2014" name="ISME J.">
        <title>Microbial stratification in low pH oxic and suboxic macroscopic growths along an acid mine drainage.</title>
        <authorList>
            <person name="Mendez-Garcia C."/>
            <person name="Mesa V."/>
            <person name="Sprenger R.R."/>
            <person name="Richter M."/>
            <person name="Diez M.S."/>
            <person name="Solano J."/>
            <person name="Bargiela R."/>
            <person name="Golyshina O.V."/>
            <person name="Manteca A."/>
            <person name="Ramos J.L."/>
            <person name="Gallego J.R."/>
            <person name="Llorente I."/>
            <person name="Martins Dos Santos V.A."/>
            <person name="Jensen O.N."/>
            <person name="Pelaez A.I."/>
            <person name="Sanchez J."/>
            <person name="Ferrer M."/>
        </authorList>
    </citation>
    <scope>NUCLEOTIDE SEQUENCE</scope>
</reference>
<dbReference type="AlphaFoldDB" id="T1BVM2"/>
<dbReference type="PANTHER" id="PTHR33258">
    <property type="entry name" value="TRANSPOSASE INSL FOR INSERTION SEQUENCE ELEMENT IS186A-RELATED"/>
    <property type="match status" value="1"/>
</dbReference>
<name>T1BVM2_9ZZZZ</name>